<evidence type="ECO:0000313" key="2">
    <source>
        <dbReference type="Proteomes" id="UP000233556"/>
    </source>
</evidence>
<organism evidence="1 2">
    <name type="scientific">Limosa lapponica baueri</name>
    <dbReference type="NCBI Taxonomy" id="1758121"/>
    <lineage>
        <taxon>Eukaryota</taxon>
        <taxon>Metazoa</taxon>
        <taxon>Chordata</taxon>
        <taxon>Craniata</taxon>
        <taxon>Vertebrata</taxon>
        <taxon>Euteleostomi</taxon>
        <taxon>Archelosauria</taxon>
        <taxon>Archosauria</taxon>
        <taxon>Dinosauria</taxon>
        <taxon>Saurischia</taxon>
        <taxon>Theropoda</taxon>
        <taxon>Coelurosauria</taxon>
        <taxon>Aves</taxon>
        <taxon>Neognathae</taxon>
        <taxon>Neoaves</taxon>
        <taxon>Charadriiformes</taxon>
        <taxon>Scolopacidae</taxon>
        <taxon>Limosa</taxon>
    </lineage>
</organism>
<dbReference type="AlphaFoldDB" id="A0A2I0UE13"/>
<dbReference type="EMBL" id="KZ505838">
    <property type="protein sequence ID" value="PKU44271.1"/>
    <property type="molecule type" value="Genomic_DNA"/>
</dbReference>
<name>A0A2I0UE13_LIMLA</name>
<protein>
    <submittedName>
        <fullName evidence="1">Uncharacterized protein</fullName>
    </submittedName>
</protein>
<proteinExistence type="predicted"/>
<reference evidence="2" key="2">
    <citation type="submission" date="2017-12" db="EMBL/GenBank/DDBJ databases">
        <title>Genome sequence of the Bar-tailed Godwit (Limosa lapponica baueri).</title>
        <authorList>
            <person name="Lima N.C.B."/>
            <person name="Parody-Merino A.M."/>
            <person name="Battley P.F."/>
            <person name="Fidler A.E."/>
            <person name="Prosdocimi F."/>
        </authorList>
    </citation>
    <scope>NUCLEOTIDE SEQUENCE [LARGE SCALE GENOMIC DNA]</scope>
</reference>
<accession>A0A2I0UE13</accession>
<gene>
    <name evidence="1" type="ORF">llap_5431</name>
</gene>
<dbReference type="Proteomes" id="UP000233556">
    <property type="component" value="Unassembled WGS sequence"/>
</dbReference>
<reference evidence="2" key="1">
    <citation type="submission" date="2017-11" db="EMBL/GenBank/DDBJ databases">
        <authorList>
            <person name="Lima N.C."/>
            <person name="Parody-Merino A.M."/>
            <person name="Battley P.F."/>
            <person name="Fidler A.E."/>
            <person name="Prosdocimi F."/>
        </authorList>
    </citation>
    <scope>NUCLEOTIDE SEQUENCE [LARGE SCALE GENOMIC DNA]</scope>
</reference>
<sequence length="141" mass="16048">MEDKQSSGVQLASDVLDTKTSYVLLYKNDYYSPHTATIDVKLLPVKRISIISRCGHMIQEAIEACAIRTIPVRKTNRKYSTGDNFHLGYKYPGKNELNIGLAWDNLSPYWHHTKKMNTTQPYNLYNSKDNKPLPSAVAKVT</sequence>
<keyword evidence="2" id="KW-1185">Reference proteome</keyword>
<evidence type="ECO:0000313" key="1">
    <source>
        <dbReference type="EMBL" id="PKU44271.1"/>
    </source>
</evidence>